<evidence type="ECO:0000259" key="10">
    <source>
        <dbReference type="Pfam" id="PF02683"/>
    </source>
</evidence>
<feature type="transmembrane region" description="Helical" evidence="9">
    <location>
        <begin position="213"/>
        <end position="235"/>
    </location>
</feature>
<evidence type="ECO:0000256" key="2">
    <source>
        <dbReference type="ARBA" id="ARBA00004229"/>
    </source>
</evidence>
<dbReference type="GO" id="GO:0016020">
    <property type="term" value="C:membrane"/>
    <property type="evidence" value="ECO:0007669"/>
    <property type="project" value="UniProtKB-SubCell"/>
</dbReference>
<dbReference type="GO" id="GO:0009507">
    <property type="term" value="C:chloroplast"/>
    <property type="evidence" value="ECO:0007669"/>
    <property type="project" value="UniProtKB-SubCell"/>
</dbReference>
<dbReference type="PANTHER" id="PTHR31272">
    <property type="entry name" value="CYTOCHROME C-TYPE BIOGENESIS PROTEIN HI_1454-RELATED"/>
    <property type="match status" value="1"/>
</dbReference>
<comment type="similarity">
    <text evidence="3">Belongs to the DsbD family.</text>
</comment>
<dbReference type="PANTHER" id="PTHR31272:SF6">
    <property type="entry name" value="CYTOCHROME C-TYPE BIOGENESIS CCDA-LIKE CHLOROPLASTIC PROTEIN"/>
    <property type="match status" value="1"/>
</dbReference>
<dbReference type="InterPro" id="IPR003834">
    <property type="entry name" value="Cyt_c_assmbl_TM_dom"/>
</dbReference>
<comment type="caution">
    <text evidence="11">The sequence shown here is derived from an EMBL/GenBank/DDBJ whole genome shotgun (WGS) entry which is preliminary data.</text>
</comment>
<keyword evidence="4" id="KW-0150">Chloroplast</keyword>
<feature type="transmembrane region" description="Helical" evidence="9">
    <location>
        <begin position="132"/>
        <end position="165"/>
    </location>
</feature>
<keyword evidence="5" id="KW-0934">Plastid</keyword>
<evidence type="ECO:0000313" key="11">
    <source>
        <dbReference type="EMBL" id="KUG23632.1"/>
    </source>
</evidence>
<evidence type="ECO:0000256" key="4">
    <source>
        <dbReference type="ARBA" id="ARBA00022528"/>
    </source>
</evidence>
<proteinExistence type="inferred from homology"/>
<dbReference type="GO" id="GO:0017004">
    <property type="term" value="P:cytochrome complex assembly"/>
    <property type="evidence" value="ECO:0007669"/>
    <property type="project" value="InterPro"/>
</dbReference>
<dbReference type="EMBL" id="LNQE01000894">
    <property type="protein sequence ID" value="KUG23632.1"/>
    <property type="molecule type" value="Genomic_DNA"/>
</dbReference>
<evidence type="ECO:0000256" key="6">
    <source>
        <dbReference type="ARBA" id="ARBA00022692"/>
    </source>
</evidence>
<organism evidence="11">
    <name type="scientific">hydrocarbon metagenome</name>
    <dbReference type="NCBI Taxonomy" id="938273"/>
    <lineage>
        <taxon>unclassified sequences</taxon>
        <taxon>metagenomes</taxon>
        <taxon>ecological metagenomes</taxon>
    </lineage>
</organism>
<reference evidence="11" key="1">
    <citation type="journal article" date="2015" name="Proc. Natl. Acad. Sci. U.S.A.">
        <title>Networks of energetic and metabolic interactions define dynamics in microbial communities.</title>
        <authorList>
            <person name="Embree M."/>
            <person name="Liu J.K."/>
            <person name="Al-Bassam M.M."/>
            <person name="Zengler K."/>
        </authorList>
    </citation>
    <scope>NUCLEOTIDE SEQUENCE</scope>
</reference>
<feature type="transmembrane region" description="Helical" evidence="9">
    <location>
        <begin position="20"/>
        <end position="49"/>
    </location>
</feature>
<keyword evidence="7 9" id="KW-1133">Transmembrane helix</keyword>
<evidence type="ECO:0000256" key="5">
    <source>
        <dbReference type="ARBA" id="ARBA00022640"/>
    </source>
</evidence>
<keyword evidence="6 9" id="KW-0812">Transmembrane</keyword>
<feature type="transmembrane region" description="Helical" evidence="9">
    <location>
        <begin position="98"/>
        <end position="120"/>
    </location>
</feature>
<protein>
    <recommendedName>
        <fullName evidence="10">Cytochrome C biogenesis protein transmembrane domain-containing protein</fullName>
    </recommendedName>
</protein>
<evidence type="ECO:0000256" key="1">
    <source>
        <dbReference type="ARBA" id="ARBA00004141"/>
    </source>
</evidence>
<evidence type="ECO:0000256" key="7">
    <source>
        <dbReference type="ARBA" id="ARBA00022989"/>
    </source>
</evidence>
<accession>A0A0W8FRV0</accession>
<feature type="transmembrane region" description="Helical" evidence="9">
    <location>
        <begin position="61"/>
        <end position="86"/>
    </location>
</feature>
<dbReference type="AlphaFoldDB" id="A0A0W8FRV0"/>
<feature type="domain" description="Cytochrome C biogenesis protein transmembrane" evidence="10">
    <location>
        <begin position="21"/>
        <end position="209"/>
    </location>
</feature>
<sequence length="237" mass="25069">MIVELFTWLTNALTQSPGIAIGAAFIWGVLSVILSPCHIACIPLIVGFIDGQGNITTRRAFGLSLLFGLGILITIGLIGLITGLMGRMMGDIGGYGNYAVAVVFFVIGLNLLGVLPLPFMEGGANPNYKRKGFLAAFILGLLFGIALGPCTFAYMATMLGVVFSMAPTKTVFAVSLLLAYGIGHCAVLVLAGTFTEVVEHYLRWNEKSKGAIILKKICGVLVILGGVYMIALNFMQG</sequence>
<evidence type="ECO:0000256" key="9">
    <source>
        <dbReference type="SAM" id="Phobius"/>
    </source>
</evidence>
<evidence type="ECO:0000256" key="3">
    <source>
        <dbReference type="ARBA" id="ARBA00006143"/>
    </source>
</evidence>
<gene>
    <name evidence="11" type="ORF">ASZ90_006568</name>
</gene>
<name>A0A0W8FRV0_9ZZZZ</name>
<dbReference type="Pfam" id="PF02683">
    <property type="entry name" value="DsbD_TM"/>
    <property type="match status" value="1"/>
</dbReference>
<feature type="transmembrane region" description="Helical" evidence="9">
    <location>
        <begin position="171"/>
        <end position="192"/>
    </location>
</feature>
<dbReference type="InterPro" id="IPR051790">
    <property type="entry name" value="Cytochrome_c-biogenesis_DsbD"/>
</dbReference>
<evidence type="ECO:0000256" key="8">
    <source>
        <dbReference type="ARBA" id="ARBA00023136"/>
    </source>
</evidence>
<comment type="subcellular location">
    <subcellularLocation>
        <location evidence="1">Membrane</location>
        <topology evidence="1">Multi-pass membrane protein</topology>
    </subcellularLocation>
    <subcellularLocation>
        <location evidence="2">Plastid</location>
        <location evidence="2">Chloroplast</location>
    </subcellularLocation>
</comment>
<keyword evidence="8 9" id="KW-0472">Membrane</keyword>